<protein>
    <submittedName>
        <fullName evidence="1">Uncharacterized protein</fullName>
    </submittedName>
</protein>
<dbReference type="RefSeq" id="XP_014151768.1">
    <property type="nucleotide sequence ID" value="XM_014296293.1"/>
</dbReference>
<name>A0A0L0FMX9_9EUKA</name>
<dbReference type="AlphaFoldDB" id="A0A0L0FMX9"/>
<keyword evidence="2" id="KW-1185">Reference proteome</keyword>
<reference evidence="1 2" key="1">
    <citation type="submission" date="2011-02" db="EMBL/GenBank/DDBJ databases">
        <title>The Genome Sequence of Sphaeroforma arctica JP610.</title>
        <authorList>
            <consortium name="The Broad Institute Genome Sequencing Platform"/>
            <person name="Russ C."/>
            <person name="Cuomo C."/>
            <person name="Young S.K."/>
            <person name="Zeng Q."/>
            <person name="Gargeya S."/>
            <person name="Alvarado L."/>
            <person name="Berlin A."/>
            <person name="Chapman S.B."/>
            <person name="Chen Z."/>
            <person name="Freedman E."/>
            <person name="Gellesch M."/>
            <person name="Goldberg J."/>
            <person name="Griggs A."/>
            <person name="Gujja S."/>
            <person name="Heilman E."/>
            <person name="Heiman D."/>
            <person name="Howarth C."/>
            <person name="Mehta T."/>
            <person name="Neiman D."/>
            <person name="Pearson M."/>
            <person name="Roberts A."/>
            <person name="Saif S."/>
            <person name="Shea T."/>
            <person name="Shenoy N."/>
            <person name="Sisk P."/>
            <person name="Stolte C."/>
            <person name="Sykes S."/>
            <person name="White J."/>
            <person name="Yandava C."/>
            <person name="Burger G."/>
            <person name="Gray M.W."/>
            <person name="Holland P.W.H."/>
            <person name="King N."/>
            <person name="Lang F.B.F."/>
            <person name="Roger A.J."/>
            <person name="Ruiz-Trillo I."/>
            <person name="Haas B."/>
            <person name="Nusbaum C."/>
            <person name="Birren B."/>
        </authorList>
    </citation>
    <scope>NUCLEOTIDE SEQUENCE [LARGE SCALE GENOMIC DNA]</scope>
    <source>
        <strain evidence="1 2">JP610</strain>
    </source>
</reference>
<organism evidence="1 2">
    <name type="scientific">Sphaeroforma arctica JP610</name>
    <dbReference type="NCBI Taxonomy" id="667725"/>
    <lineage>
        <taxon>Eukaryota</taxon>
        <taxon>Ichthyosporea</taxon>
        <taxon>Ichthyophonida</taxon>
        <taxon>Sphaeroforma</taxon>
    </lineage>
</organism>
<gene>
    <name evidence="1" type="ORF">SARC_09687</name>
</gene>
<dbReference type="EMBL" id="KQ242613">
    <property type="protein sequence ID" value="KNC77866.1"/>
    <property type="molecule type" value="Genomic_DNA"/>
</dbReference>
<dbReference type="GeneID" id="25910191"/>
<proteinExistence type="predicted"/>
<evidence type="ECO:0000313" key="1">
    <source>
        <dbReference type="EMBL" id="KNC77866.1"/>
    </source>
</evidence>
<dbReference type="Proteomes" id="UP000054560">
    <property type="component" value="Unassembled WGS sequence"/>
</dbReference>
<sequence>MRMCIHLDVNQPLKPAETEDGPPDGMVLFKMVSSHTKAAREGGPVVAGKMLGLLARTQSPDAFTQPIGQMIDLAQSQYS</sequence>
<accession>A0A0L0FMX9</accession>
<evidence type="ECO:0000313" key="2">
    <source>
        <dbReference type="Proteomes" id="UP000054560"/>
    </source>
</evidence>